<reference evidence="2" key="1">
    <citation type="journal article" date="2015" name="Nature">
        <title>Complex archaea that bridge the gap between prokaryotes and eukaryotes.</title>
        <authorList>
            <person name="Spang A."/>
            <person name="Saw J.H."/>
            <person name="Jorgensen S.L."/>
            <person name="Zaremba-Niedzwiedzka K."/>
            <person name="Martijn J."/>
            <person name="Lind A.E."/>
            <person name="van Eijk R."/>
            <person name="Schleper C."/>
            <person name="Guy L."/>
            <person name="Ettema T.J."/>
        </authorList>
    </citation>
    <scope>NUCLEOTIDE SEQUENCE</scope>
</reference>
<organism evidence="2">
    <name type="scientific">marine sediment metagenome</name>
    <dbReference type="NCBI Taxonomy" id="412755"/>
    <lineage>
        <taxon>unclassified sequences</taxon>
        <taxon>metagenomes</taxon>
        <taxon>ecological metagenomes</taxon>
    </lineage>
</organism>
<evidence type="ECO:0000313" key="2">
    <source>
        <dbReference type="EMBL" id="KKL05110.1"/>
    </source>
</evidence>
<feature type="non-terminal residue" evidence="2">
    <location>
        <position position="21"/>
    </location>
</feature>
<accession>A0A0F9A6K9</accession>
<proteinExistence type="predicted"/>
<dbReference type="AlphaFoldDB" id="A0A0F9A6K9"/>
<feature type="region of interest" description="Disordered" evidence="1">
    <location>
        <begin position="1"/>
        <end position="21"/>
    </location>
</feature>
<sequence length="21" mass="2498">MSEYLRNLDKERERTTAADAK</sequence>
<comment type="caution">
    <text evidence="2">The sequence shown here is derived from an EMBL/GenBank/DDBJ whole genome shotgun (WGS) entry which is preliminary data.</text>
</comment>
<protein>
    <submittedName>
        <fullName evidence="2">Uncharacterized protein</fullName>
    </submittedName>
</protein>
<gene>
    <name evidence="2" type="ORF">LCGC14_2609350</name>
</gene>
<dbReference type="EMBL" id="LAZR01044254">
    <property type="protein sequence ID" value="KKL05110.1"/>
    <property type="molecule type" value="Genomic_DNA"/>
</dbReference>
<evidence type="ECO:0000256" key="1">
    <source>
        <dbReference type="SAM" id="MobiDB-lite"/>
    </source>
</evidence>
<name>A0A0F9A6K9_9ZZZZ</name>